<dbReference type="Proteomes" id="UP000230956">
    <property type="component" value="Unassembled WGS sequence"/>
</dbReference>
<dbReference type="Gene3D" id="3.40.30.10">
    <property type="entry name" value="Glutaredoxin"/>
    <property type="match status" value="1"/>
</dbReference>
<dbReference type="EMBL" id="PFNG01000037">
    <property type="protein sequence ID" value="PIZ41914.1"/>
    <property type="molecule type" value="Genomic_DNA"/>
</dbReference>
<name>A0A2M7TAE1_9ACTN</name>
<dbReference type="AlphaFoldDB" id="A0A2M7TAE1"/>
<sequence>MALEIGELAPDFTLPDQDRNSCHFSDLRGRNILLAFYTHDFSPV</sequence>
<proteinExistence type="predicted"/>
<reference evidence="3" key="1">
    <citation type="submission" date="2017-09" db="EMBL/GenBank/DDBJ databases">
        <title>Depth-based differentiation of microbial function through sediment-hosted aquifers and enrichment of novel symbionts in the deep terrestrial subsurface.</title>
        <authorList>
            <person name="Probst A.J."/>
            <person name="Ladd B."/>
            <person name="Jarett J.K."/>
            <person name="Geller-Mcgrath D.E."/>
            <person name="Sieber C.M.K."/>
            <person name="Emerson J.B."/>
            <person name="Anantharaman K."/>
            <person name="Thomas B.C."/>
            <person name="Malmstrom R."/>
            <person name="Stieglmeier M."/>
            <person name="Klingl A."/>
            <person name="Woyke T."/>
            <person name="Ryan C.M."/>
            <person name="Banfield J.F."/>
        </authorList>
    </citation>
    <scope>NUCLEOTIDE SEQUENCE [LARGE SCALE GENOMIC DNA]</scope>
</reference>
<dbReference type="SUPFAM" id="SSF52833">
    <property type="entry name" value="Thioredoxin-like"/>
    <property type="match status" value="1"/>
</dbReference>
<gene>
    <name evidence="2" type="ORF">COY37_01385</name>
</gene>
<organism evidence="2 3">
    <name type="scientific">Candidatus Aquicultor secundus</name>
    <dbReference type="NCBI Taxonomy" id="1973895"/>
    <lineage>
        <taxon>Bacteria</taxon>
        <taxon>Bacillati</taxon>
        <taxon>Actinomycetota</taxon>
        <taxon>Candidatus Aquicultoria</taxon>
        <taxon>Candidatus Aquicultorales</taxon>
        <taxon>Candidatus Aquicultoraceae</taxon>
        <taxon>Candidatus Aquicultor</taxon>
    </lineage>
</organism>
<dbReference type="Pfam" id="PF00578">
    <property type="entry name" value="AhpC-TSA"/>
    <property type="match status" value="1"/>
</dbReference>
<evidence type="ECO:0000259" key="1">
    <source>
        <dbReference type="Pfam" id="PF00578"/>
    </source>
</evidence>
<dbReference type="InterPro" id="IPR000866">
    <property type="entry name" value="AhpC/TSA"/>
</dbReference>
<evidence type="ECO:0000313" key="3">
    <source>
        <dbReference type="Proteomes" id="UP000230956"/>
    </source>
</evidence>
<feature type="domain" description="Alkyl hydroperoxide reductase subunit C/ Thiol specific antioxidant" evidence="1">
    <location>
        <begin position="5"/>
        <end position="44"/>
    </location>
</feature>
<comment type="caution">
    <text evidence="2">The sequence shown here is derived from an EMBL/GenBank/DDBJ whole genome shotgun (WGS) entry which is preliminary data.</text>
</comment>
<evidence type="ECO:0000313" key="2">
    <source>
        <dbReference type="EMBL" id="PIZ41914.1"/>
    </source>
</evidence>
<dbReference type="GO" id="GO:0016209">
    <property type="term" value="F:antioxidant activity"/>
    <property type="evidence" value="ECO:0007669"/>
    <property type="project" value="InterPro"/>
</dbReference>
<accession>A0A2M7TAE1</accession>
<dbReference type="GO" id="GO:0016491">
    <property type="term" value="F:oxidoreductase activity"/>
    <property type="evidence" value="ECO:0007669"/>
    <property type="project" value="InterPro"/>
</dbReference>
<protein>
    <recommendedName>
        <fullName evidence="1">Alkyl hydroperoxide reductase subunit C/ Thiol specific antioxidant domain-containing protein</fullName>
    </recommendedName>
</protein>
<dbReference type="InterPro" id="IPR036249">
    <property type="entry name" value="Thioredoxin-like_sf"/>
</dbReference>